<dbReference type="Gene3D" id="3.90.1150.10">
    <property type="entry name" value="Aspartate Aminotransferase, domain 1"/>
    <property type="match status" value="1"/>
</dbReference>
<dbReference type="PIRSF" id="PIRSF017617">
    <property type="entry name" value="Thr_aldolase"/>
    <property type="match status" value="1"/>
</dbReference>
<dbReference type="CDD" id="cd06502">
    <property type="entry name" value="TA_like"/>
    <property type="match status" value="1"/>
</dbReference>
<dbReference type="AlphaFoldDB" id="A0A933I9N3"/>
<evidence type="ECO:0000259" key="6">
    <source>
        <dbReference type="Pfam" id="PF01212"/>
    </source>
</evidence>
<evidence type="ECO:0000256" key="1">
    <source>
        <dbReference type="ARBA" id="ARBA00001933"/>
    </source>
</evidence>
<gene>
    <name evidence="7" type="primary">ltaE</name>
    <name evidence="7" type="ORF">HY768_03420</name>
</gene>
<dbReference type="Pfam" id="PF01212">
    <property type="entry name" value="Beta_elim_lyase"/>
    <property type="match status" value="1"/>
</dbReference>
<dbReference type="GO" id="GO:0006545">
    <property type="term" value="P:glycine biosynthetic process"/>
    <property type="evidence" value="ECO:0007669"/>
    <property type="project" value="TreeGrafter"/>
</dbReference>
<dbReference type="NCBIfam" id="NF007825">
    <property type="entry name" value="PRK10534.1"/>
    <property type="match status" value="1"/>
</dbReference>
<evidence type="ECO:0000256" key="5">
    <source>
        <dbReference type="PIRSR" id="PIRSR017617-1"/>
    </source>
</evidence>
<dbReference type="GO" id="GO:0005829">
    <property type="term" value="C:cytosol"/>
    <property type="evidence" value="ECO:0007669"/>
    <property type="project" value="TreeGrafter"/>
</dbReference>
<dbReference type="PANTHER" id="PTHR48097">
    <property type="entry name" value="L-THREONINE ALDOLASE-RELATED"/>
    <property type="match status" value="1"/>
</dbReference>
<evidence type="ECO:0000313" key="8">
    <source>
        <dbReference type="Proteomes" id="UP000736328"/>
    </source>
</evidence>
<proteinExistence type="inferred from homology"/>
<dbReference type="FunFam" id="3.40.640.10:FF:000030">
    <property type="entry name" value="Low-specificity L-threonine aldolase"/>
    <property type="match status" value="1"/>
</dbReference>
<keyword evidence="3" id="KW-0663">Pyridoxal phosphate</keyword>
<dbReference type="InterPro" id="IPR015422">
    <property type="entry name" value="PyrdxlP-dep_Trfase_small"/>
</dbReference>
<dbReference type="InterPro" id="IPR015424">
    <property type="entry name" value="PyrdxlP-dep_Trfase"/>
</dbReference>
<keyword evidence="4 7" id="KW-0456">Lyase</keyword>
<dbReference type="FunFam" id="3.90.1150.10:FF:000041">
    <property type="entry name" value="Low-specificity L-threonine aldolase"/>
    <property type="match status" value="1"/>
</dbReference>
<reference evidence="7" key="1">
    <citation type="submission" date="2020-07" db="EMBL/GenBank/DDBJ databases">
        <title>Huge and variable diversity of episymbiotic CPR bacteria and DPANN archaea in groundwater ecosystems.</title>
        <authorList>
            <person name="He C.Y."/>
            <person name="Keren R."/>
            <person name="Whittaker M."/>
            <person name="Farag I.F."/>
            <person name="Doudna J."/>
            <person name="Cate J.H.D."/>
            <person name="Banfield J.F."/>
        </authorList>
    </citation>
    <scope>NUCLEOTIDE SEQUENCE</scope>
    <source>
        <strain evidence="7">NC_groundwater_1520_Pr4_B-0.1um_53_5</strain>
    </source>
</reference>
<dbReference type="EC" id="4.1.2.48" evidence="7"/>
<evidence type="ECO:0000256" key="3">
    <source>
        <dbReference type="ARBA" id="ARBA00022898"/>
    </source>
</evidence>
<dbReference type="GO" id="GO:0008732">
    <property type="term" value="F:L-allo-threonine aldolase activity"/>
    <property type="evidence" value="ECO:0007669"/>
    <property type="project" value="TreeGrafter"/>
</dbReference>
<name>A0A933I9N3_UNCT6</name>
<evidence type="ECO:0000256" key="2">
    <source>
        <dbReference type="ARBA" id="ARBA00006966"/>
    </source>
</evidence>
<dbReference type="InterPro" id="IPR023603">
    <property type="entry name" value="Low_specificity_L-TA-like"/>
</dbReference>
<dbReference type="GO" id="GO:0006567">
    <property type="term" value="P:L-threonine catabolic process"/>
    <property type="evidence" value="ECO:0007669"/>
    <property type="project" value="TreeGrafter"/>
</dbReference>
<accession>A0A933I9N3</accession>
<evidence type="ECO:0000256" key="4">
    <source>
        <dbReference type="ARBA" id="ARBA00023239"/>
    </source>
</evidence>
<feature type="domain" description="Aromatic amino acid beta-eliminating lyase/threonine aldolase" evidence="6">
    <location>
        <begin position="5"/>
        <end position="288"/>
    </location>
</feature>
<comment type="cofactor">
    <cofactor evidence="1">
        <name>pyridoxal 5'-phosphate</name>
        <dbReference type="ChEBI" id="CHEBI:597326"/>
    </cofactor>
</comment>
<dbReference type="Proteomes" id="UP000736328">
    <property type="component" value="Unassembled WGS sequence"/>
</dbReference>
<organism evidence="7 8">
    <name type="scientific">candidate division TA06 bacterium</name>
    <dbReference type="NCBI Taxonomy" id="2250710"/>
    <lineage>
        <taxon>Bacteria</taxon>
        <taxon>Bacteria division TA06</taxon>
    </lineage>
</organism>
<dbReference type="EMBL" id="JACQXR010000040">
    <property type="protein sequence ID" value="MBI4726269.1"/>
    <property type="molecule type" value="Genomic_DNA"/>
</dbReference>
<protein>
    <submittedName>
        <fullName evidence="7">Low-specificity L-threonine aldolase</fullName>
        <ecNumber evidence="7">4.1.2.48</ecNumber>
    </submittedName>
</protein>
<dbReference type="SUPFAM" id="SSF53383">
    <property type="entry name" value="PLP-dependent transferases"/>
    <property type="match status" value="1"/>
</dbReference>
<sequence length="346" mass="37785">MKIIDLRSDTVTRPSAAMKQAMFNAPLGDDVFGDDPTVNQLQAETARLLGKQAGLFVPSGTMGNQIALKTLTNHGDEVILDYESHIFRYEVAGAAVISGLQFNAITGSGGIMTSEQVANAIRPADIHQPATALVCLENTHNRAGGVVYPLAEIKKISALCKKHKIKMHLDGARLWNAAIASGISLKEYSGYFDSVMVCFSKGVGCPVGSVLAGDKEFIEKARRNRKMMGGGMRQAGILAGACLYSLKHNLKRIAEDHRRARKLAQMISQIPKVKIDLMSVQTNIVVFDIKRTGMNPEQAMVKLARSGLWVLPFGETKLRAVTHLDVDDNDIPEFRSINIHYSPLRS</sequence>
<comment type="similarity">
    <text evidence="2">Belongs to the threonine aldolase family.</text>
</comment>
<evidence type="ECO:0000313" key="7">
    <source>
        <dbReference type="EMBL" id="MBI4726269.1"/>
    </source>
</evidence>
<comment type="caution">
    <text evidence="7">The sequence shown here is derived from an EMBL/GenBank/DDBJ whole genome shotgun (WGS) entry which is preliminary data.</text>
</comment>
<dbReference type="PANTHER" id="PTHR48097:SF9">
    <property type="entry name" value="L-THREONINE ALDOLASE"/>
    <property type="match status" value="1"/>
</dbReference>
<dbReference type="NCBIfam" id="NF041359">
    <property type="entry name" value="GntG_guanitoxin"/>
    <property type="match status" value="1"/>
</dbReference>
<dbReference type="InterPro" id="IPR001597">
    <property type="entry name" value="ArAA_b-elim_lyase/Thr_aldolase"/>
</dbReference>
<feature type="modified residue" description="N6-(pyridoxal phosphate)lysine" evidence="5">
    <location>
        <position position="201"/>
    </location>
</feature>
<dbReference type="InterPro" id="IPR015421">
    <property type="entry name" value="PyrdxlP-dep_Trfase_major"/>
</dbReference>
<dbReference type="Gene3D" id="3.40.640.10">
    <property type="entry name" value="Type I PLP-dependent aspartate aminotransferase-like (Major domain)"/>
    <property type="match status" value="1"/>
</dbReference>